<dbReference type="EMBL" id="VDFR01000147">
    <property type="protein sequence ID" value="TNC35429.1"/>
    <property type="molecule type" value="Genomic_DNA"/>
</dbReference>
<dbReference type="Proteomes" id="UP000306740">
    <property type="component" value="Unassembled WGS sequence"/>
</dbReference>
<comment type="caution">
    <text evidence="2">The sequence shown here is derived from an EMBL/GenBank/DDBJ whole genome shotgun (WGS) entry which is preliminary data.</text>
</comment>
<keyword evidence="1" id="KW-0732">Signal</keyword>
<sequence length="571" mass="58602">MKRSRLAIGIVVTGILGAVLTVPAQAEDAPAGGVFVPVTPTLLYGWGGLESGKVTPSSPKTIQVMGVAGVPSKGVSAVVVDVSAFSSTGVTNLYARTNASDPTVSMLTVGGDASATSNTAIVKPSAAGTISIVTNSQPAALTVDVQGYFTDTVPEGASGGFVAIEPTRLVGTNDGIGLPKAKLNAGTTYTTQIGGRADIPTDATAVSPTCGSRTRPATARCELVLRGRTSGAQPFSVNYETGRYSDSGMTIPLGTGAQAGKIALALTPGSADVIIDVQGYFTGAGDGTGGRFTSVPHKHFYDSRETMGGRLGPGEVRRVPVSGLAGIPDSPDRPVAAVVTTVVAFNWSAPGSVSVYNADLDTPNGTSTVGFRSTYTGAPEQFTAVVATSAYGEIAIRNNTAGTVDVVLAAQGWFGGESESAAIPEEGLVDPIGDAQEAEEPLFELDSGEVITDVTFTAATGAVQSLANIPDTTIFPSDGEFAAAAASGGGTWWDGVCTNGQSRYKHVREYTRTNVHSRMKGKKAIRYCGIRDHDGSEAAFGIRHVRDGDNGKHKSQFRKLASWEGKRGGIS</sequence>
<organism evidence="2 3">
    <name type="scientific">Mumia zhuanghuii</name>
    <dbReference type="NCBI Taxonomy" id="2585211"/>
    <lineage>
        <taxon>Bacteria</taxon>
        <taxon>Bacillati</taxon>
        <taxon>Actinomycetota</taxon>
        <taxon>Actinomycetes</taxon>
        <taxon>Propionibacteriales</taxon>
        <taxon>Nocardioidaceae</taxon>
        <taxon>Mumia</taxon>
    </lineage>
</organism>
<feature type="signal peptide" evidence="1">
    <location>
        <begin position="1"/>
        <end position="26"/>
    </location>
</feature>
<feature type="chain" id="PRO_5022745128" evidence="1">
    <location>
        <begin position="27"/>
        <end position="571"/>
    </location>
</feature>
<evidence type="ECO:0000256" key="1">
    <source>
        <dbReference type="SAM" id="SignalP"/>
    </source>
</evidence>
<proteinExistence type="predicted"/>
<accession>A0A5C4MC77</accession>
<dbReference type="AlphaFoldDB" id="A0A5C4MC77"/>
<gene>
    <name evidence="2" type="ORF">FHE65_27145</name>
</gene>
<reference evidence="2 3" key="1">
    <citation type="submission" date="2019-05" db="EMBL/GenBank/DDBJ databases">
        <title>Mumia sp. nov., isolated from the intestinal contents of plateau pika (Ochotona curzoniae) in the Qinghai-Tibet plateau of China.</title>
        <authorList>
            <person name="Tian Z."/>
        </authorList>
    </citation>
    <scope>NUCLEOTIDE SEQUENCE [LARGE SCALE GENOMIC DNA]</scope>
    <source>
        <strain evidence="3">527</strain>
    </source>
</reference>
<dbReference type="RefSeq" id="WP_139106974.1">
    <property type="nucleotide sequence ID" value="NZ_VDFR01000147.1"/>
</dbReference>
<dbReference type="OrthoDB" id="3795228at2"/>
<evidence type="ECO:0000313" key="3">
    <source>
        <dbReference type="Proteomes" id="UP000306740"/>
    </source>
</evidence>
<evidence type="ECO:0000313" key="2">
    <source>
        <dbReference type="EMBL" id="TNC35429.1"/>
    </source>
</evidence>
<protein>
    <submittedName>
        <fullName evidence="2">Uncharacterized protein</fullName>
    </submittedName>
</protein>
<name>A0A5C4MC77_9ACTN</name>